<protein>
    <recommendedName>
        <fullName evidence="3">Kinase</fullName>
    </recommendedName>
</protein>
<dbReference type="PIRSF" id="PIRSF037081">
    <property type="entry name" value="P-loop_All4644_prd"/>
    <property type="match status" value="1"/>
</dbReference>
<dbReference type="InterPro" id="IPR027417">
    <property type="entry name" value="P-loop_NTPase"/>
</dbReference>
<dbReference type="PANTHER" id="PTHR43883:SF1">
    <property type="entry name" value="GLUCONOKINASE"/>
    <property type="match status" value="1"/>
</dbReference>
<dbReference type="EMBL" id="CP001932">
    <property type="protein sequence ID" value="ADD05257.1"/>
    <property type="molecule type" value="Genomic_DNA"/>
</dbReference>
<dbReference type="GeneID" id="8824521"/>
<dbReference type="InterPro" id="IPR017101">
    <property type="entry name" value="P-loop_ATP/GTP-bd_All4644_prd"/>
</dbReference>
<organism evidence="1 2">
    <name type="scientific">Natrialba magadii (strain ATCC 43099 / DSM 3394 / CCM 3739 / CIP 104546 / IAM 13178 / JCM 8861 / NBRC 102185 / NCIMB 2190 / MS3)</name>
    <name type="common">Natronobacterium magadii</name>
    <dbReference type="NCBI Taxonomy" id="547559"/>
    <lineage>
        <taxon>Archaea</taxon>
        <taxon>Methanobacteriati</taxon>
        <taxon>Methanobacteriota</taxon>
        <taxon>Stenosarchaea group</taxon>
        <taxon>Halobacteria</taxon>
        <taxon>Halobacteriales</taxon>
        <taxon>Natrialbaceae</taxon>
        <taxon>Natrialba</taxon>
    </lineage>
</organism>
<dbReference type="eggNOG" id="arCOG01040">
    <property type="taxonomic scope" value="Archaea"/>
</dbReference>
<dbReference type="HOGENOM" id="CLU_107890_0_0_2"/>
<dbReference type="KEGG" id="nmg:Nmag_1681"/>
<dbReference type="Pfam" id="PF13671">
    <property type="entry name" value="AAA_33"/>
    <property type="match status" value="1"/>
</dbReference>
<dbReference type="Gene3D" id="3.40.50.300">
    <property type="entry name" value="P-loop containing nucleotide triphosphate hydrolases"/>
    <property type="match status" value="1"/>
</dbReference>
<evidence type="ECO:0000313" key="2">
    <source>
        <dbReference type="Proteomes" id="UP000001879"/>
    </source>
</evidence>
<proteinExistence type="predicted"/>
<keyword evidence="2" id="KW-1185">Reference proteome</keyword>
<dbReference type="SUPFAM" id="SSF52540">
    <property type="entry name" value="P-loop containing nucleoside triphosphate hydrolases"/>
    <property type="match status" value="1"/>
</dbReference>
<sequence length="166" mass="18689">MSRATLIVYCGLPGVGKSAASGYTAEQIDAERYRTDQVRKQLFPDPSYTPEETDATYDALLECAQSALESGSNVVLDATFQSRPHREQATAMADETGVDCEFVYVDCNLDVVKERIEERTDTISDAQFEQHLQLRETFDSIERDHVVVDNSGTLEETYRQIDEHVL</sequence>
<gene>
    <name evidence="1" type="ordered locus">Nmag_1681</name>
</gene>
<dbReference type="PANTHER" id="PTHR43883">
    <property type="entry name" value="SLR0207 PROTEIN"/>
    <property type="match status" value="1"/>
</dbReference>
<reference evidence="2" key="1">
    <citation type="submission" date="2010-02" db="EMBL/GenBank/DDBJ databases">
        <title>Complete sequence of chromosome of Natrialba magadii ATCC 43099.</title>
        <authorList>
            <consortium name="US DOE Joint Genome Institute"/>
            <person name="Lucas S."/>
            <person name="Copeland A."/>
            <person name="Lapidus A."/>
            <person name="Cheng J.-F."/>
            <person name="Bruce D."/>
            <person name="Goodwin L."/>
            <person name="Pitluck S."/>
            <person name="Davenport K."/>
            <person name="Saunders E."/>
            <person name="Detter J.C."/>
            <person name="Han C."/>
            <person name="Tapia R."/>
            <person name="Land M."/>
            <person name="Hauser L."/>
            <person name="Kyrpides N."/>
            <person name="Mikhailova N."/>
            <person name="De Castro R.E."/>
            <person name="Maupin-Furlow J.A."/>
            <person name="Woyke T."/>
        </authorList>
    </citation>
    <scope>NUCLEOTIDE SEQUENCE [LARGE SCALE GENOMIC DNA]</scope>
    <source>
        <strain evidence="2">ATCC 43099 / DSM 3394 / CCM 3739 / CIP 104546 / IAM 13178 / JCM 8861 / NBRC 102185 / NCIMB 2190 / MS3</strain>
    </source>
</reference>
<reference evidence="1 2" key="2">
    <citation type="journal article" date="2012" name="BMC Genomics">
        <title>A comparative genomics perspective on the genetic content of the alkaliphilic haloarchaeon Natrialba magadii ATCC 43099T.</title>
        <authorList>
            <person name="Siddaramappa S."/>
            <person name="Challacombe J.F."/>
            <person name="Decastro R.E."/>
            <person name="Pfeiffer F."/>
            <person name="Sastre D.E."/>
            <person name="Gimenez M.I."/>
            <person name="Paggi R.A."/>
            <person name="Detter J.C."/>
            <person name="Davenport K.W."/>
            <person name="Goodwin L.A."/>
            <person name="Kyrpides N."/>
            <person name="Tapia R."/>
            <person name="Pitluck S."/>
            <person name="Lucas S."/>
            <person name="Woyke T."/>
            <person name="Maupin-Furlow J.A."/>
        </authorList>
    </citation>
    <scope>NUCLEOTIDE SEQUENCE [LARGE SCALE GENOMIC DNA]</scope>
    <source>
        <strain evidence="2">ATCC 43099 / DSM 3394 / CCM 3739 / CIP 104546 / IAM 13178 / JCM 8861 / NBRC 102185 / NCIMB 2190 / MS3</strain>
    </source>
</reference>
<dbReference type="RefSeq" id="WP_012996561.1">
    <property type="nucleotide sequence ID" value="NC_013922.1"/>
</dbReference>
<dbReference type="AlphaFoldDB" id="D3SUJ9"/>
<dbReference type="Proteomes" id="UP000001879">
    <property type="component" value="Chromosome"/>
</dbReference>
<dbReference type="InterPro" id="IPR052732">
    <property type="entry name" value="Cell-binding_unc_protein"/>
</dbReference>
<evidence type="ECO:0008006" key="3">
    <source>
        <dbReference type="Google" id="ProtNLM"/>
    </source>
</evidence>
<evidence type="ECO:0000313" key="1">
    <source>
        <dbReference type="EMBL" id="ADD05257.1"/>
    </source>
</evidence>
<name>D3SUJ9_NATMM</name>
<accession>D3SUJ9</accession>
<dbReference type="STRING" id="547559.Nmag_1681"/>
<dbReference type="PaxDb" id="547559-Nmag_1681"/>
<dbReference type="OrthoDB" id="28808at2157"/>